<dbReference type="GO" id="GO:0030288">
    <property type="term" value="C:outer membrane-bounded periplasmic space"/>
    <property type="evidence" value="ECO:0007669"/>
    <property type="project" value="TreeGrafter"/>
</dbReference>
<organism evidence="8 9">
    <name type="scientific">Corynebacterium durum F0235</name>
    <dbReference type="NCBI Taxonomy" id="1035195"/>
    <lineage>
        <taxon>Bacteria</taxon>
        <taxon>Bacillati</taxon>
        <taxon>Actinomycetota</taxon>
        <taxon>Actinomycetes</taxon>
        <taxon>Mycobacteriales</taxon>
        <taxon>Corynebacteriaceae</taxon>
        <taxon>Corynebacterium</taxon>
    </lineage>
</organism>
<dbReference type="NCBIfam" id="NF008200">
    <property type="entry name" value="PRK10957.1"/>
    <property type="match status" value="1"/>
</dbReference>
<dbReference type="InterPro" id="IPR002491">
    <property type="entry name" value="ABC_transptr_periplasmic_BD"/>
</dbReference>
<comment type="subcellular location">
    <subcellularLocation>
        <location evidence="1">Cell envelope</location>
    </subcellularLocation>
</comment>
<keyword evidence="4 6" id="KW-0732">Signal</keyword>
<evidence type="ECO:0000259" key="7">
    <source>
        <dbReference type="PROSITE" id="PS50983"/>
    </source>
</evidence>
<dbReference type="OrthoDB" id="9793175at2"/>
<evidence type="ECO:0000256" key="6">
    <source>
        <dbReference type="SAM" id="SignalP"/>
    </source>
</evidence>
<dbReference type="AlphaFoldDB" id="L1MHE1"/>
<evidence type="ECO:0000256" key="3">
    <source>
        <dbReference type="ARBA" id="ARBA00022448"/>
    </source>
</evidence>
<evidence type="ECO:0000256" key="5">
    <source>
        <dbReference type="SAM" id="MobiDB-lite"/>
    </source>
</evidence>
<dbReference type="Gene3D" id="3.40.50.1980">
    <property type="entry name" value="Nitrogenase molybdenum iron protein domain"/>
    <property type="match status" value="2"/>
</dbReference>
<dbReference type="HOGENOM" id="CLU_038034_4_0_11"/>
<protein>
    <submittedName>
        <fullName evidence="8">Periplasmic binding protein</fullName>
    </submittedName>
</protein>
<dbReference type="PANTHER" id="PTHR30532">
    <property type="entry name" value="IRON III DICITRATE-BINDING PERIPLASMIC PROTEIN"/>
    <property type="match status" value="1"/>
</dbReference>
<evidence type="ECO:0000313" key="8">
    <source>
        <dbReference type="EMBL" id="EKX90703.1"/>
    </source>
</evidence>
<dbReference type="InterPro" id="IPR051313">
    <property type="entry name" value="Bact_iron-sidero_bind"/>
</dbReference>
<proteinExistence type="inferred from homology"/>
<comment type="caution">
    <text evidence="8">The sequence shown here is derived from an EMBL/GenBank/DDBJ whole genome shotgun (WGS) entry which is preliminary data.</text>
</comment>
<dbReference type="STRING" id="1035195.HMPREF9997_01199"/>
<accession>L1MHE1</accession>
<feature type="domain" description="Fe/B12 periplasmic-binding" evidence="7">
    <location>
        <begin position="77"/>
        <end position="351"/>
    </location>
</feature>
<dbReference type="SUPFAM" id="SSF53807">
    <property type="entry name" value="Helical backbone' metal receptor"/>
    <property type="match status" value="1"/>
</dbReference>
<gene>
    <name evidence="8" type="ORF">HMPREF9997_01199</name>
</gene>
<keyword evidence="3" id="KW-0813">Transport</keyword>
<dbReference type="Pfam" id="PF01497">
    <property type="entry name" value="Peripla_BP_2"/>
    <property type="match status" value="1"/>
</dbReference>
<name>L1MHE1_9CORY</name>
<feature type="region of interest" description="Disordered" evidence="5">
    <location>
        <begin position="32"/>
        <end position="53"/>
    </location>
</feature>
<evidence type="ECO:0000256" key="4">
    <source>
        <dbReference type="ARBA" id="ARBA00022729"/>
    </source>
</evidence>
<feature type="signal peptide" evidence="6">
    <location>
        <begin position="1"/>
        <end position="29"/>
    </location>
</feature>
<dbReference type="PANTHER" id="PTHR30532:SF24">
    <property type="entry name" value="FERRIC ENTEROBACTIN-BINDING PERIPLASMIC PROTEIN FEPB"/>
    <property type="match status" value="1"/>
</dbReference>
<dbReference type="PROSITE" id="PS50983">
    <property type="entry name" value="FE_B12_PBP"/>
    <property type="match status" value="1"/>
</dbReference>
<dbReference type="eggNOG" id="COG4592">
    <property type="taxonomic scope" value="Bacteria"/>
</dbReference>
<evidence type="ECO:0000256" key="1">
    <source>
        <dbReference type="ARBA" id="ARBA00004196"/>
    </source>
</evidence>
<dbReference type="PATRIC" id="fig|1035195.3.peg.1080"/>
<comment type="similarity">
    <text evidence="2">Belongs to the bacterial solute-binding protein 8 family.</text>
</comment>
<dbReference type="Proteomes" id="UP000010445">
    <property type="component" value="Unassembled WGS sequence"/>
</dbReference>
<sequence>MTVQRRNTAVKKIAAIVAGAMLIFSAACSQQSKDSEGTSSSESSNSAAQSAEFPRTIETLNGAKQPTTITIEQQPKRIVSASVSLTGSLLSIDAPIVASGGGNGESPMFTKDEGFGIQWADKAKEKGVESMWQLQPNVEAILAQDPDLVIMSSVGGDQALDLYDQLASDVPVMVIDYSDKSWEDVTTMMGKATGLEKNADEVIKKYEDRVTEVKNSINLPPQPVNIVSMTPESMNFFTSESAQGRIFTSVGFEVATPPQELIGETSIGRQRSDAVGVVPENFGPALTGETVFAQTLKAEGKTSDKIRQNPQLAQAPAVTAGRLYDLNPDAFRIDYYSAMNVLNTLEGWFKK</sequence>
<dbReference type="PROSITE" id="PS51257">
    <property type="entry name" value="PROKAR_LIPOPROTEIN"/>
    <property type="match status" value="1"/>
</dbReference>
<keyword evidence="9" id="KW-1185">Reference proteome</keyword>
<reference evidence="8 9" key="1">
    <citation type="submission" date="2012-05" db="EMBL/GenBank/DDBJ databases">
        <authorList>
            <person name="Weinstock G."/>
            <person name="Sodergren E."/>
            <person name="Lobos E.A."/>
            <person name="Fulton L."/>
            <person name="Fulton R."/>
            <person name="Courtney L."/>
            <person name="Fronick C."/>
            <person name="O'Laughlin M."/>
            <person name="Godfrey J."/>
            <person name="Wilson R.M."/>
            <person name="Miner T."/>
            <person name="Farmer C."/>
            <person name="Delehaunty K."/>
            <person name="Cordes M."/>
            <person name="Minx P."/>
            <person name="Tomlinson C."/>
            <person name="Chen J."/>
            <person name="Wollam A."/>
            <person name="Pepin K.H."/>
            <person name="Bhonagiri V."/>
            <person name="Zhang X."/>
            <person name="Suruliraj S."/>
            <person name="Warren W."/>
            <person name="Mitreva M."/>
            <person name="Mardis E.R."/>
            <person name="Wilson R.K."/>
        </authorList>
    </citation>
    <scope>NUCLEOTIDE SEQUENCE [LARGE SCALE GENOMIC DNA]</scope>
    <source>
        <strain evidence="8 9">F0235</strain>
    </source>
</reference>
<evidence type="ECO:0000256" key="2">
    <source>
        <dbReference type="ARBA" id="ARBA00008814"/>
    </source>
</evidence>
<dbReference type="EMBL" id="AMEM01000017">
    <property type="protein sequence ID" value="EKX90703.1"/>
    <property type="molecule type" value="Genomic_DNA"/>
</dbReference>
<feature type="chain" id="PRO_5039329033" evidence="6">
    <location>
        <begin position="30"/>
        <end position="351"/>
    </location>
</feature>
<feature type="compositionally biased region" description="Low complexity" evidence="5">
    <location>
        <begin position="32"/>
        <end position="52"/>
    </location>
</feature>
<evidence type="ECO:0000313" key="9">
    <source>
        <dbReference type="Proteomes" id="UP000010445"/>
    </source>
</evidence>
<dbReference type="GO" id="GO:1901678">
    <property type="term" value="P:iron coordination entity transport"/>
    <property type="evidence" value="ECO:0007669"/>
    <property type="project" value="UniProtKB-ARBA"/>
</dbReference>